<proteinExistence type="predicted"/>
<evidence type="ECO:0000259" key="1">
    <source>
        <dbReference type="Pfam" id="PF04149"/>
    </source>
</evidence>
<sequence length="65" mass="7060">MRLTDPSHTDWFKSTYSTGAENCVEAAVLLDGMAVRDSKDTSLTPLRYTTSQWAAFCDGIVSGAL</sequence>
<evidence type="ECO:0000313" key="3">
    <source>
        <dbReference type="Proteomes" id="UP001183610"/>
    </source>
</evidence>
<gene>
    <name evidence="2" type="ORF">RM698_28370</name>
</gene>
<name>A0ABU2R8B3_9ACTN</name>
<feature type="domain" description="DUF397" evidence="1">
    <location>
        <begin position="10"/>
        <end position="60"/>
    </location>
</feature>
<reference evidence="3" key="1">
    <citation type="submission" date="2023-07" db="EMBL/GenBank/DDBJ databases">
        <title>30 novel species of actinomycetes from the DSMZ collection.</title>
        <authorList>
            <person name="Nouioui I."/>
        </authorList>
    </citation>
    <scope>NUCLEOTIDE SEQUENCE [LARGE SCALE GENOMIC DNA]</scope>
    <source>
        <strain evidence="3">DSM 41979</strain>
    </source>
</reference>
<organism evidence="2 3">
    <name type="scientific">Streptomyces evansiae</name>
    <dbReference type="NCBI Taxonomy" id="3075535"/>
    <lineage>
        <taxon>Bacteria</taxon>
        <taxon>Bacillati</taxon>
        <taxon>Actinomycetota</taxon>
        <taxon>Actinomycetes</taxon>
        <taxon>Kitasatosporales</taxon>
        <taxon>Streptomycetaceae</taxon>
        <taxon>Streptomyces</taxon>
    </lineage>
</organism>
<comment type="caution">
    <text evidence="2">The sequence shown here is derived from an EMBL/GenBank/DDBJ whole genome shotgun (WGS) entry which is preliminary data.</text>
</comment>
<dbReference type="EMBL" id="JAVRET010000103">
    <property type="protein sequence ID" value="MDT0412947.1"/>
    <property type="molecule type" value="Genomic_DNA"/>
</dbReference>
<evidence type="ECO:0000313" key="2">
    <source>
        <dbReference type="EMBL" id="MDT0412947.1"/>
    </source>
</evidence>
<keyword evidence="3" id="KW-1185">Reference proteome</keyword>
<accession>A0ABU2R8B3</accession>
<dbReference type="Proteomes" id="UP001183610">
    <property type="component" value="Unassembled WGS sequence"/>
</dbReference>
<dbReference type="RefSeq" id="WP_234009527.1">
    <property type="nucleotide sequence ID" value="NZ_JAVRET010000103.1"/>
</dbReference>
<protein>
    <submittedName>
        <fullName evidence="2">DUF397 domain-containing protein</fullName>
    </submittedName>
</protein>
<dbReference type="InterPro" id="IPR007278">
    <property type="entry name" value="DUF397"/>
</dbReference>
<dbReference type="Pfam" id="PF04149">
    <property type="entry name" value="DUF397"/>
    <property type="match status" value="1"/>
</dbReference>